<feature type="transmembrane region" description="Helical" evidence="7">
    <location>
        <begin position="6"/>
        <end position="24"/>
    </location>
</feature>
<evidence type="ECO:0000256" key="2">
    <source>
        <dbReference type="ARBA" id="ARBA00010488"/>
    </source>
</evidence>
<name>A0ABT9ZT77_9BACI</name>
<keyword evidence="7" id="KW-1133">Transmembrane helix</keyword>
<evidence type="ECO:0000256" key="4">
    <source>
        <dbReference type="ARBA" id="ARBA00022679"/>
    </source>
</evidence>
<keyword evidence="5" id="KW-0777">Teichoic acid biosynthesis</keyword>
<accession>A0ABT9ZT77</accession>
<proteinExistence type="inferred from homology"/>
<dbReference type="EMBL" id="JAUSUG010000006">
    <property type="protein sequence ID" value="MDQ0254447.1"/>
    <property type="molecule type" value="Genomic_DNA"/>
</dbReference>
<keyword evidence="9" id="KW-1185">Reference proteome</keyword>
<evidence type="ECO:0000256" key="6">
    <source>
        <dbReference type="ARBA" id="ARBA00023136"/>
    </source>
</evidence>
<protein>
    <submittedName>
        <fullName evidence="8">CDP-glycerol glycerophosphotransferase (TagB/SpsB family)</fullName>
    </submittedName>
</protein>
<dbReference type="Gene3D" id="3.40.50.11820">
    <property type="match status" value="1"/>
</dbReference>
<dbReference type="Gene3D" id="3.40.50.12580">
    <property type="match status" value="1"/>
</dbReference>
<sequence length="397" mass="46029">MVRELAISSYLFIFRIIFTIFNLLPAKEKTVFVTSFGDNALYVLEEIKSQTDQQIIVLKGANCKINFDDHKEVTIKSFESMNVSQFIQSIYHLATSKVVFVDNYFGFLSVTDFKPDVKCIQLWHAAGAIKQFGLKDPSIAQRSDRAKKRFKKVYSRFTSVVIGSEKMTPIFRESFGLKEENMLPTGIPRTDFFYDHSEKDKVKGVLESKYPSIKDKKVLLYAPTYRDNELESPTLALDLVQMYKAFSDEYVLLLRLHPAVKTTIDHSVENFVYDVSDYENINHLLLVTDILISDYSSIPFEFSLLHKPMIFFAYDLENYEKLRGFWEDYGNNMPGPIAKDTNDIIAFIQHNQFDLEKIKRFSDQWNHYSNGHSSANLVAKIYDLEKSKQQEKVSQTI</sequence>
<dbReference type="InterPro" id="IPR043148">
    <property type="entry name" value="TagF_C"/>
</dbReference>
<keyword evidence="7" id="KW-0812">Transmembrane</keyword>
<evidence type="ECO:0000313" key="8">
    <source>
        <dbReference type="EMBL" id="MDQ0254447.1"/>
    </source>
</evidence>
<dbReference type="RefSeq" id="WP_307324430.1">
    <property type="nucleotide sequence ID" value="NZ_JAUSUG010000006.1"/>
</dbReference>
<keyword evidence="4" id="KW-0808">Transferase</keyword>
<keyword evidence="3" id="KW-1003">Cell membrane</keyword>
<dbReference type="PANTHER" id="PTHR37316:SF1">
    <property type="entry name" value="TEICHOIC ACID GLYCEROL-PHOSPHATE PRIMASE"/>
    <property type="match status" value="1"/>
</dbReference>
<comment type="caution">
    <text evidence="8">The sequence shown here is derived from an EMBL/GenBank/DDBJ whole genome shotgun (WGS) entry which is preliminary data.</text>
</comment>
<reference evidence="8 9" key="1">
    <citation type="submission" date="2023-07" db="EMBL/GenBank/DDBJ databases">
        <title>Genomic Encyclopedia of Type Strains, Phase IV (KMG-IV): sequencing the most valuable type-strain genomes for metagenomic binning, comparative biology and taxonomic classification.</title>
        <authorList>
            <person name="Goeker M."/>
        </authorList>
    </citation>
    <scope>NUCLEOTIDE SEQUENCE [LARGE SCALE GENOMIC DNA]</scope>
    <source>
        <strain evidence="8 9">DSM 9768</strain>
    </source>
</reference>
<evidence type="ECO:0000256" key="1">
    <source>
        <dbReference type="ARBA" id="ARBA00004202"/>
    </source>
</evidence>
<evidence type="ECO:0000256" key="5">
    <source>
        <dbReference type="ARBA" id="ARBA00022944"/>
    </source>
</evidence>
<comment type="similarity">
    <text evidence="2">Belongs to the CDP-glycerol glycerophosphotransferase family.</text>
</comment>
<dbReference type="Proteomes" id="UP001230005">
    <property type="component" value="Unassembled WGS sequence"/>
</dbReference>
<dbReference type="InterPro" id="IPR051612">
    <property type="entry name" value="Teichoic_Acid_Biosynth"/>
</dbReference>
<evidence type="ECO:0000256" key="7">
    <source>
        <dbReference type="SAM" id="Phobius"/>
    </source>
</evidence>
<gene>
    <name evidence="8" type="ORF">J2S74_001826</name>
</gene>
<keyword evidence="6 7" id="KW-0472">Membrane</keyword>
<dbReference type="InterPro" id="IPR007554">
    <property type="entry name" value="Glycerophosphate_synth"/>
</dbReference>
<organism evidence="8 9">
    <name type="scientific">Evansella vedderi</name>
    <dbReference type="NCBI Taxonomy" id="38282"/>
    <lineage>
        <taxon>Bacteria</taxon>
        <taxon>Bacillati</taxon>
        <taxon>Bacillota</taxon>
        <taxon>Bacilli</taxon>
        <taxon>Bacillales</taxon>
        <taxon>Bacillaceae</taxon>
        <taxon>Evansella</taxon>
    </lineage>
</organism>
<dbReference type="PANTHER" id="PTHR37316">
    <property type="entry name" value="TEICHOIC ACID GLYCEROL-PHOSPHATE PRIMASE"/>
    <property type="match status" value="1"/>
</dbReference>
<comment type="subcellular location">
    <subcellularLocation>
        <location evidence="1">Cell membrane</location>
        <topology evidence="1">Peripheral membrane protein</topology>
    </subcellularLocation>
</comment>
<dbReference type="InterPro" id="IPR043149">
    <property type="entry name" value="TagF_N"/>
</dbReference>
<evidence type="ECO:0000256" key="3">
    <source>
        <dbReference type="ARBA" id="ARBA00022475"/>
    </source>
</evidence>
<dbReference type="SUPFAM" id="SSF53756">
    <property type="entry name" value="UDP-Glycosyltransferase/glycogen phosphorylase"/>
    <property type="match status" value="1"/>
</dbReference>
<dbReference type="Pfam" id="PF04464">
    <property type="entry name" value="Glyphos_transf"/>
    <property type="match status" value="1"/>
</dbReference>
<evidence type="ECO:0000313" key="9">
    <source>
        <dbReference type="Proteomes" id="UP001230005"/>
    </source>
</evidence>